<protein>
    <submittedName>
        <fullName evidence="1">Uncharacterized protein</fullName>
    </submittedName>
</protein>
<gene>
    <name evidence="1" type="ORF">GCM10007094_00770</name>
</gene>
<dbReference type="EMBL" id="BMXE01000001">
    <property type="protein sequence ID" value="GHB17193.1"/>
    <property type="molecule type" value="Genomic_DNA"/>
</dbReference>
<evidence type="ECO:0000313" key="2">
    <source>
        <dbReference type="Proteomes" id="UP000637980"/>
    </source>
</evidence>
<dbReference type="RefSeq" id="WP_209008736.1">
    <property type="nucleotide sequence ID" value="NZ_BMXE01000001.1"/>
</dbReference>
<dbReference type="Proteomes" id="UP000637980">
    <property type="component" value="Unassembled WGS sequence"/>
</dbReference>
<reference evidence="2" key="1">
    <citation type="journal article" date="2019" name="Int. J. Syst. Evol. Microbiol.">
        <title>The Global Catalogue of Microorganisms (GCM) 10K type strain sequencing project: providing services to taxonomists for standard genome sequencing and annotation.</title>
        <authorList>
            <consortium name="The Broad Institute Genomics Platform"/>
            <consortium name="The Broad Institute Genome Sequencing Center for Infectious Disease"/>
            <person name="Wu L."/>
            <person name="Ma J."/>
        </authorList>
    </citation>
    <scope>NUCLEOTIDE SEQUENCE [LARGE SCALE GENOMIC DNA]</scope>
    <source>
        <strain evidence="2">KCTC 12861</strain>
    </source>
</reference>
<evidence type="ECO:0000313" key="1">
    <source>
        <dbReference type="EMBL" id="GHB17193.1"/>
    </source>
</evidence>
<proteinExistence type="predicted"/>
<sequence>MSEHIETAARELADLFDTSGPLFPTASGSPRAFANGLEEAQKLIEERFNALCGLTALLNAEEEKSEAVQGAAIDLFQCSGFFYLALMQYLENLPNSLLTAGYDISLGRMPPVVSKALKRVSFSMKSAIAEDITFMRPHLSNLTERDEFEGRAQVVLDKVLAQAIARTQHAVSTLEENEKLDGYELSDEDKALRARCEACTVLLSKLVNHSANAREFAVRVNGFKQSLGQS</sequence>
<name>A0ABQ3DVJ8_9HYPH</name>
<accession>A0ABQ3DVJ8</accession>
<keyword evidence="2" id="KW-1185">Reference proteome</keyword>
<comment type="caution">
    <text evidence="1">The sequence shown here is derived from an EMBL/GenBank/DDBJ whole genome shotgun (WGS) entry which is preliminary data.</text>
</comment>
<organism evidence="1 2">
    <name type="scientific">Pseudovibrio japonicus</name>
    <dbReference type="NCBI Taxonomy" id="366534"/>
    <lineage>
        <taxon>Bacteria</taxon>
        <taxon>Pseudomonadati</taxon>
        <taxon>Pseudomonadota</taxon>
        <taxon>Alphaproteobacteria</taxon>
        <taxon>Hyphomicrobiales</taxon>
        <taxon>Stappiaceae</taxon>
        <taxon>Pseudovibrio</taxon>
    </lineage>
</organism>